<keyword evidence="2" id="KW-1185">Reference proteome</keyword>
<accession>A0A4R4EMJ1</accession>
<sequence length="443" mass="49682">MTIVIDSRLIKQHKIALDAPITFRYGAAHREVRIVSTSRSNRSSKNSSIRLHPQLANSLSIQGNEKLTLSYKQESKTLTIGPLIGVILRKIHDKNPDQLFGNQSSFCTEMSEACKRYGASVFFFSQDGIQNNHHSVGGWILNGRNWVHQTFPTPNIIYNRLTSRVIESSAKVQQFMKDVKHHHGTHIFNEKYLSKHEVFDALKHSSNVKSYLPESYLLRNSKTLQNMLNKYAVVFLKPVKGSLGRGIVRIKRESDGSYRADNTVVNRLHRKTHSNYSKLANSLRSKIKSHSYQIQQGIDIMTVNGRPVDFRALVQRGSTGNWGATSIVARIAGSQTFVSNLARGGTLTTINGALERSNLASHHHSAISSNLRSCAVTIAQGIEEQIPFHFAELGIDLAVDVHGKVWLIEVNSKPSKEDNSPLQIGKIRPSVRQIIKYSLFLTK</sequence>
<dbReference type="EMBL" id="SKFG01000001">
    <property type="protein sequence ID" value="TCZ81289.1"/>
    <property type="molecule type" value="Genomic_DNA"/>
</dbReference>
<dbReference type="SUPFAM" id="SSF56059">
    <property type="entry name" value="Glutathione synthetase ATP-binding domain-like"/>
    <property type="match status" value="1"/>
</dbReference>
<reference evidence="1 2" key="1">
    <citation type="submission" date="2019-03" db="EMBL/GenBank/DDBJ databases">
        <authorList>
            <person name="Kim M.K.M."/>
        </authorList>
    </citation>
    <scope>NUCLEOTIDE SEQUENCE [LARGE SCALE GENOMIC DNA]</scope>
    <source>
        <strain evidence="1 2">18JY21-1</strain>
    </source>
</reference>
<dbReference type="Pfam" id="PF14398">
    <property type="entry name" value="ATPgrasp_YheCD"/>
    <property type="match status" value="1"/>
</dbReference>
<comment type="caution">
    <text evidence="1">The sequence shown here is derived from an EMBL/GenBank/DDBJ whole genome shotgun (WGS) entry which is preliminary data.</text>
</comment>
<evidence type="ECO:0000313" key="2">
    <source>
        <dbReference type="Proteomes" id="UP000295418"/>
    </source>
</evidence>
<proteinExistence type="predicted"/>
<dbReference type="InterPro" id="IPR026838">
    <property type="entry name" value="YheC/D"/>
</dbReference>
<dbReference type="OrthoDB" id="7869153at2"/>
<organism evidence="1 2">
    <name type="scientific">Paenibacillus albiflavus</name>
    <dbReference type="NCBI Taxonomy" id="2545760"/>
    <lineage>
        <taxon>Bacteria</taxon>
        <taxon>Bacillati</taxon>
        <taxon>Bacillota</taxon>
        <taxon>Bacilli</taxon>
        <taxon>Bacillales</taxon>
        <taxon>Paenibacillaceae</taxon>
        <taxon>Paenibacillus</taxon>
    </lineage>
</organism>
<dbReference type="AlphaFoldDB" id="A0A4R4EMJ1"/>
<evidence type="ECO:0000313" key="1">
    <source>
        <dbReference type="EMBL" id="TCZ81289.1"/>
    </source>
</evidence>
<dbReference type="Proteomes" id="UP000295418">
    <property type="component" value="Unassembled WGS sequence"/>
</dbReference>
<name>A0A4R4EMJ1_9BACL</name>
<protein>
    <submittedName>
        <fullName evidence="1">YheC/YheD family protein</fullName>
    </submittedName>
</protein>
<gene>
    <name evidence="1" type="ORF">E0485_01170</name>
</gene>
<dbReference type="Gene3D" id="3.30.470.20">
    <property type="entry name" value="ATP-grasp fold, B domain"/>
    <property type="match status" value="1"/>
</dbReference>